<keyword evidence="1" id="KW-0472">Membrane</keyword>
<name>A0A9W7FJR2_9STRA</name>
<keyword evidence="1" id="KW-1133">Transmembrane helix</keyword>
<proteinExistence type="predicted"/>
<feature type="transmembrane region" description="Helical" evidence="1">
    <location>
        <begin position="74"/>
        <end position="93"/>
    </location>
</feature>
<accession>A0A9W7FJR2</accession>
<sequence length="112" mass="12949">MESKSSRRQGRAWSTESIAEFEIGNWLMEGGKYGHPGTDGTWFSNWKCHIRTNHPLIGMFFVDKRHPYDRKERVMVFVCTTFIAFSFAVVKMVNISPPTRKEGEEAEEEDDG</sequence>
<comment type="caution">
    <text evidence="2">The sequence shown here is derived from an EMBL/GenBank/DDBJ whole genome shotgun (WGS) entry which is preliminary data.</text>
</comment>
<evidence type="ECO:0000313" key="2">
    <source>
        <dbReference type="EMBL" id="GMI13777.1"/>
    </source>
</evidence>
<evidence type="ECO:0000313" key="3">
    <source>
        <dbReference type="Proteomes" id="UP001165160"/>
    </source>
</evidence>
<reference evidence="3" key="1">
    <citation type="journal article" date="2023" name="Commun. Biol.">
        <title>Genome analysis of Parmales, the sister group of diatoms, reveals the evolutionary specialization of diatoms from phago-mixotrophs to photoautotrophs.</title>
        <authorList>
            <person name="Ban H."/>
            <person name="Sato S."/>
            <person name="Yoshikawa S."/>
            <person name="Yamada K."/>
            <person name="Nakamura Y."/>
            <person name="Ichinomiya M."/>
            <person name="Sato N."/>
            <person name="Blanc-Mathieu R."/>
            <person name="Endo H."/>
            <person name="Kuwata A."/>
            <person name="Ogata H."/>
        </authorList>
    </citation>
    <scope>NUCLEOTIDE SEQUENCE [LARGE SCALE GENOMIC DNA]</scope>
    <source>
        <strain evidence="3">NIES 3699</strain>
    </source>
</reference>
<organism evidence="2 3">
    <name type="scientific">Triparma verrucosa</name>
    <dbReference type="NCBI Taxonomy" id="1606542"/>
    <lineage>
        <taxon>Eukaryota</taxon>
        <taxon>Sar</taxon>
        <taxon>Stramenopiles</taxon>
        <taxon>Ochrophyta</taxon>
        <taxon>Bolidophyceae</taxon>
        <taxon>Parmales</taxon>
        <taxon>Triparmaceae</taxon>
        <taxon>Triparma</taxon>
    </lineage>
</organism>
<evidence type="ECO:0000256" key="1">
    <source>
        <dbReference type="SAM" id="Phobius"/>
    </source>
</evidence>
<dbReference type="Proteomes" id="UP001165160">
    <property type="component" value="Unassembled WGS sequence"/>
</dbReference>
<keyword evidence="3" id="KW-1185">Reference proteome</keyword>
<dbReference type="EMBL" id="BRXX01000478">
    <property type="protein sequence ID" value="GMI13777.1"/>
    <property type="molecule type" value="Genomic_DNA"/>
</dbReference>
<dbReference type="AlphaFoldDB" id="A0A9W7FJR2"/>
<protein>
    <submittedName>
        <fullName evidence="2">Uncharacterized protein</fullName>
    </submittedName>
</protein>
<gene>
    <name evidence="2" type="ORF">TrVE_jg9636</name>
</gene>
<keyword evidence="1" id="KW-0812">Transmembrane</keyword>